<organism evidence="2 3">
    <name type="scientific">Desulfosoma caldarium</name>
    <dbReference type="NCBI Taxonomy" id="610254"/>
    <lineage>
        <taxon>Bacteria</taxon>
        <taxon>Pseudomonadati</taxon>
        <taxon>Thermodesulfobacteriota</taxon>
        <taxon>Syntrophobacteria</taxon>
        <taxon>Syntrophobacterales</taxon>
        <taxon>Syntrophobacteraceae</taxon>
        <taxon>Desulfosoma</taxon>
    </lineage>
</organism>
<evidence type="ECO:0000313" key="3">
    <source>
        <dbReference type="Proteomes" id="UP000276223"/>
    </source>
</evidence>
<dbReference type="InterPro" id="IPR024264">
    <property type="entry name" value="DUF3786"/>
</dbReference>
<sequence>MESPSASPWVFLYTLANRFEADVLSDVLEKNGVPYLVRSFVETAYDGLFVPQRGWGQILVPAEFLSTARKLVASVLESLTSPKLYESVEELDPSLWDQLARRDPQNVCRRAAVTWNAAHQSYRIPFLAGAFTCVPAQKTILPEQGLVWPMVDFQTGLVLLHYLLEAQDLPLSGRWISEKDIPSGHQFFTGPHALPLDALVRHVADAPHRLAETSKALGGVPVPSADMGFVFVVLPRVPVQCLYWHGDGEFPPSLSIRFDATIAKHLPALDTIWALVNVFVRHWTAALKQA</sequence>
<proteinExistence type="predicted"/>
<dbReference type="Proteomes" id="UP000276223">
    <property type="component" value="Unassembled WGS sequence"/>
</dbReference>
<evidence type="ECO:0000259" key="1">
    <source>
        <dbReference type="Pfam" id="PF12654"/>
    </source>
</evidence>
<reference evidence="2 3" key="1">
    <citation type="submission" date="2018-11" db="EMBL/GenBank/DDBJ databases">
        <title>Genomic Encyclopedia of Type Strains, Phase IV (KMG-IV): sequencing the most valuable type-strain genomes for metagenomic binning, comparative biology and taxonomic classification.</title>
        <authorList>
            <person name="Goeker M."/>
        </authorList>
    </citation>
    <scope>NUCLEOTIDE SEQUENCE [LARGE SCALE GENOMIC DNA]</scope>
    <source>
        <strain evidence="2 3">DSM 22027</strain>
    </source>
</reference>
<protein>
    <submittedName>
        <fullName evidence="2">Putative signal transducing protein</fullName>
    </submittedName>
</protein>
<comment type="caution">
    <text evidence="2">The sequence shown here is derived from an EMBL/GenBank/DDBJ whole genome shotgun (WGS) entry which is preliminary data.</text>
</comment>
<dbReference type="Pfam" id="PF12654">
    <property type="entry name" value="DUF3786"/>
    <property type="match status" value="1"/>
</dbReference>
<dbReference type="AlphaFoldDB" id="A0A3N1VT58"/>
<dbReference type="EMBL" id="RJVA01000009">
    <property type="protein sequence ID" value="ROR03017.1"/>
    <property type="molecule type" value="Genomic_DNA"/>
</dbReference>
<gene>
    <name evidence="2" type="ORF">EDC27_0272</name>
</gene>
<keyword evidence="3" id="KW-1185">Reference proteome</keyword>
<accession>A0A3N1VT58</accession>
<feature type="domain" description="DUF3786" evidence="1">
    <location>
        <begin position="103"/>
        <end position="281"/>
    </location>
</feature>
<name>A0A3N1VT58_9BACT</name>
<evidence type="ECO:0000313" key="2">
    <source>
        <dbReference type="EMBL" id="ROR03017.1"/>
    </source>
</evidence>
<dbReference type="RefSeq" id="WP_245994197.1">
    <property type="nucleotide sequence ID" value="NZ_RJVA01000009.1"/>
</dbReference>